<protein>
    <recommendedName>
        <fullName evidence="5">ParB-like N-terminal domain-containing protein</fullName>
    </recommendedName>
</protein>
<dbReference type="InterPro" id="IPR041468">
    <property type="entry name" value="HTH_ParB/Spo0J"/>
</dbReference>
<keyword evidence="3" id="KW-0238">DNA-binding</keyword>
<name>A0A381PEA6_9ZZZZ</name>
<feature type="region of interest" description="Disordered" evidence="4">
    <location>
        <begin position="1"/>
        <end position="40"/>
    </location>
</feature>
<proteinExistence type="inferred from homology"/>
<feature type="compositionally biased region" description="Basic and acidic residues" evidence="4">
    <location>
        <begin position="23"/>
        <end position="33"/>
    </location>
</feature>
<dbReference type="Pfam" id="PF02195">
    <property type="entry name" value="ParB_N"/>
    <property type="match status" value="1"/>
</dbReference>
<dbReference type="InterPro" id="IPR004437">
    <property type="entry name" value="ParB/RepB/Spo0J"/>
</dbReference>
<evidence type="ECO:0000256" key="1">
    <source>
        <dbReference type="ARBA" id="ARBA00006295"/>
    </source>
</evidence>
<dbReference type="Gene3D" id="3.90.1530.30">
    <property type="match status" value="1"/>
</dbReference>
<dbReference type="GO" id="GO:0005694">
    <property type="term" value="C:chromosome"/>
    <property type="evidence" value="ECO:0007669"/>
    <property type="project" value="TreeGrafter"/>
</dbReference>
<dbReference type="GO" id="GO:0045881">
    <property type="term" value="P:positive regulation of sporulation resulting in formation of a cellular spore"/>
    <property type="evidence" value="ECO:0007669"/>
    <property type="project" value="TreeGrafter"/>
</dbReference>
<comment type="similarity">
    <text evidence="1">Belongs to the ParB family.</text>
</comment>
<sequence>MGAIIPPATQSSTTAEPLSSDAAGDRDRGEGRRGGPVHDGNYVELPLDAVVVNQLQPRQVFAEDALESLASSIEQFGVLQPIVVRRRADSQTYELIAGERRWRASRLAGRKTVPAVVRTSSNQSSLVEALVENVQREDLNPLEEAGAFQQLIDDFEVTHAELATRLGKGRTTISNSLRLLELPAAAQTAVMEEKISAGHARALLACSSASRQIELLRKIIDENLSVRATERLAKDSAREAGESTRIRRTQNPIPDASVLEVEARLTDHLNTTVSVRLGQSKGKILIEFATLSDLQRIYDVICEGD</sequence>
<feature type="compositionally biased region" description="Polar residues" evidence="4">
    <location>
        <begin position="8"/>
        <end position="17"/>
    </location>
</feature>
<dbReference type="GO" id="GO:0007059">
    <property type="term" value="P:chromosome segregation"/>
    <property type="evidence" value="ECO:0007669"/>
    <property type="project" value="UniProtKB-KW"/>
</dbReference>
<dbReference type="Gene3D" id="1.10.10.2830">
    <property type="match status" value="1"/>
</dbReference>
<dbReference type="AlphaFoldDB" id="A0A381PEA6"/>
<dbReference type="InterPro" id="IPR057240">
    <property type="entry name" value="ParB_dimer_C"/>
</dbReference>
<dbReference type="EMBL" id="UINC01000957">
    <property type="protein sequence ID" value="SUZ65345.1"/>
    <property type="molecule type" value="Genomic_DNA"/>
</dbReference>
<feature type="domain" description="ParB-like N-terminal" evidence="5">
    <location>
        <begin position="43"/>
        <end position="134"/>
    </location>
</feature>
<dbReference type="FunFam" id="3.90.1530.30:FF:000001">
    <property type="entry name" value="Chromosome partitioning protein ParB"/>
    <property type="match status" value="1"/>
</dbReference>
<dbReference type="InterPro" id="IPR036086">
    <property type="entry name" value="ParB/Sulfiredoxin_sf"/>
</dbReference>
<evidence type="ECO:0000256" key="3">
    <source>
        <dbReference type="ARBA" id="ARBA00023125"/>
    </source>
</evidence>
<dbReference type="GO" id="GO:0003677">
    <property type="term" value="F:DNA binding"/>
    <property type="evidence" value="ECO:0007669"/>
    <property type="project" value="UniProtKB-KW"/>
</dbReference>
<dbReference type="SUPFAM" id="SSF109709">
    <property type="entry name" value="KorB DNA-binding domain-like"/>
    <property type="match status" value="1"/>
</dbReference>
<reference evidence="6" key="1">
    <citation type="submission" date="2018-05" db="EMBL/GenBank/DDBJ databases">
        <authorList>
            <person name="Lanie J.A."/>
            <person name="Ng W.-L."/>
            <person name="Kazmierczak K.M."/>
            <person name="Andrzejewski T.M."/>
            <person name="Davidsen T.M."/>
            <person name="Wayne K.J."/>
            <person name="Tettelin H."/>
            <person name="Glass J.I."/>
            <person name="Rusch D."/>
            <person name="Podicherti R."/>
            <person name="Tsui H.-C.T."/>
            <person name="Winkler M.E."/>
        </authorList>
    </citation>
    <scope>NUCLEOTIDE SEQUENCE</scope>
</reference>
<dbReference type="SUPFAM" id="SSF110849">
    <property type="entry name" value="ParB/Sulfiredoxin"/>
    <property type="match status" value="1"/>
</dbReference>
<keyword evidence="2" id="KW-0159">Chromosome partition</keyword>
<evidence type="ECO:0000256" key="4">
    <source>
        <dbReference type="SAM" id="MobiDB-lite"/>
    </source>
</evidence>
<dbReference type="InterPro" id="IPR050336">
    <property type="entry name" value="Chromosome_partition/occlusion"/>
</dbReference>
<dbReference type="PANTHER" id="PTHR33375">
    <property type="entry name" value="CHROMOSOME-PARTITIONING PROTEIN PARB-RELATED"/>
    <property type="match status" value="1"/>
</dbReference>
<dbReference type="PANTHER" id="PTHR33375:SF1">
    <property type="entry name" value="CHROMOSOME-PARTITIONING PROTEIN PARB-RELATED"/>
    <property type="match status" value="1"/>
</dbReference>
<dbReference type="SMART" id="SM00470">
    <property type="entry name" value="ParB"/>
    <property type="match status" value="1"/>
</dbReference>
<dbReference type="NCBIfam" id="TIGR00180">
    <property type="entry name" value="parB_part"/>
    <property type="match status" value="1"/>
</dbReference>
<gene>
    <name evidence="6" type="ORF">METZ01_LOCUS18199</name>
</gene>
<evidence type="ECO:0000313" key="6">
    <source>
        <dbReference type="EMBL" id="SUZ65345.1"/>
    </source>
</evidence>
<dbReference type="InterPro" id="IPR003115">
    <property type="entry name" value="ParB_N"/>
</dbReference>
<dbReference type="CDD" id="cd16393">
    <property type="entry name" value="SPO0J_N"/>
    <property type="match status" value="1"/>
</dbReference>
<evidence type="ECO:0000256" key="2">
    <source>
        <dbReference type="ARBA" id="ARBA00022829"/>
    </source>
</evidence>
<dbReference type="FunFam" id="1.10.10.2830:FF:000001">
    <property type="entry name" value="Chromosome partitioning protein ParB"/>
    <property type="match status" value="1"/>
</dbReference>
<evidence type="ECO:0000259" key="5">
    <source>
        <dbReference type="SMART" id="SM00470"/>
    </source>
</evidence>
<organism evidence="6">
    <name type="scientific">marine metagenome</name>
    <dbReference type="NCBI Taxonomy" id="408172"/>
    <lineage>
        <taxon>unclassified sequences</taxon>
        <taxon>metagenomes</taxon>
        <taxon>ecological metagenomes</taxon>
    </lineage>
</organism>
<accession>A0A381PEA6</accession>
<dbReference type="Pfam" id="PF23552">
    <property type="entry name" value="ParB_C"/>
    <property type="match status" value="1"/>
</dbReference>
<dbReference type="Pfam" id="PF17762">
    <property type="entry name" value="HTH_ParB"/>
    <property type="match status" value="1"/>
</dbReference>